<dbReference type="EMBL" id="JAHZSS010000002">
    <property type="protein sequence ID" value="MBW8189770.1"/>
    <property type="molecule type" value="Genomic_DNA"/>
</dbReference>
<feature type="transmembrane region" description="Helical" evidence="1">
    <location>
        <begin position="68"/>
        <end position="92"/>
    </location>
</feature>
<feature type="transmembrane region" description="Helical" evidence="1">
    <location>
        <begin position="104"/>
        <end position="125"/>
    </location>
</feature>
<dbReference type="Pfam" id="PF09933">
    <property type="entry name" value="DUF2165"/>
    <property type="match status" value="1"/>
</dbReference>
<accession>A0ABS7EC17</accession>
<keyword evidence="1" id="KW-1133">Transmembrane helix</keyword>
<reference evidence="2" key="1">
    <citation type="submission" date="2021-07" db="EMBL/GenBank/DDBJ databases">
        <title>Neiella marina sp. nov., isolated from the intestinal content of sea cucumber Apostichopus japonicus.</title>
        <authorList>
            <person name="Bai X."/>
        </authorList>
    </citation>
    <scope>NUCLEOTIDE SEQUENCE</scope>
    <source>
        <strain evidence="2">126</strain>
    </source>
</reference>
<evidence type="ECO:0000313" key="2">
    <source>
        <dbReference type="EMBL" id="MBW8189770.1"/>
    </source>
</evidence>
<keyword evidence="3" id="KW-1185">Reference proteome</keyword>
<protein>
    <submittedName>
        <fullName evidence="2">DUF2165 domain-containing protein</fullName>
    </submittedName>
</protein>
<feature type="transmembrane region" description="Helical" evidence="1">
    <location>
        <begin position="12"/>
        <end position="30"/>
    </location>
</feature>
<gene>
    <name evidence="2" type="ORF">K0504_01885</name>
</gene>
<dbReference type="InterPro" id="IPR018681">
    <property type="entry name" value="DUF2165_transmembrane"/>
</dbReference>
<keyword evidence="1" id="KW-0472">Membrane</keyword>
<sequence>MQTIKLTRWCKISLVAAVAGFAWLVAYNNVVDYGSNFAFVQHVLTMDTTFEGNQLTGRAITNPTLHHAAYALIIVAEAAVGLLCSVGAVLLWRQLNATNGEFNAAKGVATCGLVLGILLWFGGFMTVGAEWFLMWQSQIWNGQQPAFRFAMVLFACLLFLHQQEPQSEP</sequence>
<evidence type="ECO:0000313" key="3">
    <source>
        <dbReference type="Proteomes" id="UP001166251"/>
    </source>
</evidence>
<keyword evidence="1" id="KW-0812">Transmembrane</keyword>
<dbReference type="RefSeq" id="WP_220102463.1">
    <property type="nucleotide sequence ID" value="NZ_JAHZSS010000002.1"/>
</dbReference>
<organism evidence="2 3">
    <name type="scientific">Neiella holothuriorum</name>
    <dbReference type="NCBI Taxonomy" id="2870530"/>
    <lineage>
        <taxon>Bacteria</taxon>
        <taxon>Pseudomonadati</taxon>
        <taxon>Pseudomonadota</taxon>
        <taxon>Gammaproteobacteria</taxon>
        <taxon>Alteromonadales</taxon>
        <taxon>Echinimonadaceae</taxon>
        <taxon>Neiella</taxon>
    </lineage>
</organism>
<dbReference type="Proteomes" id="UP001166251">
    <property type="component" value="Unassembled WGS sequence"/>
</dbReference>
<comment type="caution">
    <text evidence="2">The sequence shown here is derived from an EMBL/GenBank/DDBJ whole genome shotgun (WGS) entry which is preliminary data.</text>
</comment>
<feature type="transmembrane region" description="Helical" evidence="1">
    <location>
        <begin position="145"/>
        <end position="161"/>
    </location>
</feature>
<name>A0ABS7EC17_9GAMM</name>
<evidence type="ECO:0000256" key="1">
    <source>
        <dbReference type="SAM" id="Phobius"/>
    </source>
</evidence>
<proteinExistence type="predicted"/>